<gene>
    <name evidence="2" type="ORF">BU24DRAFT_487848</name>
</gene>
<organism evidence="2 3">
    <name type="scientific">Aaosphaeria arxii CBS 175.79</name>
    <dbReference type="NCBI Taxonomy" id="1450172"/>
    <lineage>
        <taxon>Eukaryota</taxon>
        <taxon>Fungi</taxon>
        <taxon>Dikarya</taxon>
        <taxon>Ascomycota</taxon>
        <taxon>Pezizomycotina</taxon>
        <taxon>Dothideomycetes</taxon>
        <taxon>Pleosporomycetidae</taxon>
        <taxon>Pleosporales</taxon>
        <taxon>Pleosporales incertae sedis</taxon>
        <taxon>Aaosphaeria</taxon>
    </lineage>
</organism>
<dbReference type="RefSeq" id="XP_033389762.1">
    <property type="nucleotide sequence ID" value="XM_033533494.1"/>
</dbReference>
<name>A0A6A5Y849_9PLEO</name>
<dbReference type="OrthoDB" id="3944762at2759"/>
<reference evidence="2" key="1">
    <citation type="journal article" date="2020" name="Stud. Mycol.">
        <title>101 Dothideomycetes genomes: a test case for predicting lifestyles and emergence of pathogens.</title>
        <authorList>
            <person name="Haridas S."/>
            <person name="Albert R."/>
            <person name="Binder M."/>
            <person name="Bloem J."/>
            <person name="Labutti K."/>
            <person name="Salamov A."/>
            <person name="Andreopoulos B."/>
            <person name="Baker S."/>
            <person name="Barry K."/>
            <person name="Bills G."/>
            <person name="Bluhm B."/>
            <person name="Cannon C."/>
            <person name="Castanera R."/>
            <person name="Culley D."/>
            <person name="Daum C."/>
            <person name="Ezra D."/>
            <person name="Gonzalez J."/>
            <person name="Henrissat B."/>
            <person name="Kuo A."/>
            <person name="Liang C."/>
            <person name="Lipzen A."/>
            <person name="Lutzoni F."/>
            <person name="Magnuson J."/>
            <person name="Mondo S."/>
            <person name="Nolan M."/>
            <person name="Ohm R."/>
            <person name="Pangilinan J."/>
            <person name="Park H.-J."/>
            <person name="Ramirez L."/>
            <person name="Alfaro M."/>
            <person name="Sun H."/>
            <person name="Tritt A."/>
            <person name="Yoshinaga Y."/>
            <person name="Zwiers L.-H."/>
            <person name="Turgeon B."/>
            <person name="Goodwin S."/>
            <person name="Spatafora J."/>
            <person name="Crous P."/>
            <person name="Grigoriev I."/>
        </authorList>
    </citation>
    <scope>NUCLEOTIDE SEQUENCE</scope>
    <source>
        <strain evidence="2">CBS 175.79</strain>
    </source>
</reference>
<dbReference type="PROSITE" id="PS50097">
    <property type="entry name" value="BTB"/>
    <property type="match status" value="1"/>
</dbReference>
<protein>
    <recommendedName>
        <fullName evidence="1">BTB domain-containing protein</fullName>
    </recommendedName>
</protein>
<dbReference type="Pfam" id="PF00651">
    <property type="entry name" value="BTB"/>
    <property type="match status" value="1"/>
</dbReference>
<dbReference type="GeneID" id="54290891"/>
<keyword evidence="3" id="KW-1185">Reference proteome</keyword>
<dbReference type="Gene3D" id="3.30.710.10">
    <property type="entry name" value="Potassium Channel Kv1.1, Chain A"/>
    <property type="match status" value="1"/>
</dbReference>
<sequence length="347" mass="39337">MATITIDYGSNSDVELVLPANIATTPLDLEVPPNFTYGNTKVRVKEFRLRASSEKLMSSSSYFRAMFDGIRFREAQDLKEHGFAAVQLLDPEDDPSAMQIILGILYSSDVQVPDDIDLQTLYDIAKLVDKYFWHESVAPRAVSWFERLQGSQGLPDSFDETLFMWMWIAWVFEIQDSFKKLSRLAQQCATKSIDPADKKILLPYMVIDAINNQREAGFQIIEKKFVAFKKALIEDNGTEADKSLEYVMLRSLVLGHATFLARDLKLGDFAATDHFGSSIRMVTSLIKSVRYTKGVWVDARNCGHGQFTMSEGGRWDFKCALEKVVESLKMDDWGIELTDFKPLSGTK</sequence>
<dbReference type="InterPro" id="IPR011333">
    <property type="entry name" value="SKP1/BTB/POZ_sf"/>
</dbReference>
<evidence type="ECO:0000313" key="2">
    <source>
        <dbReference type="EMBL" id="KAF2021423.1"/>
    </source>
</evidence>
<dbReference type="Proteomes" id="UP000799778">
    <property type="component" value="Unassembled WGS sequence"/>
</dbReference>
<evidence type="ECO:0000259" key="1">
    <source>
        <dbReference type="PROSITE" id="PS50097"/>
    </source>
</evidence>
<dbReference type="SUPFAM" id="SSF54695">
    <property type="entry name" value="POZ domain"/>
    <property type="match status" value="1"/>
</dbReference>
<accession>A0A6A5Y849</accession>
<evidence type="ECO:0000313" key="3">
    <source>
        <dbReference type="Proteomes" id="UP000799778"/>
    </source>
</evidence>
<dbReference type="InterPro" id="IPR000210">
    <property type="entry name" value="BTB/POZ_dom"/>
</dbReference>
<dbReference type="SMART" id="SM00225">
    <property type="entry name" value="BTB"/>
    <property type="match status" value="1"/>
</dbReference>
<dbReference type="EMBL" id="ML978066">
    <property type="protein sequence ID" value="KAF2021423.1"/>
    <property type="molecule type" value="Genomic_DNA"/>
</dbReference>
<feature type="domain" description="BTB" evidence="1">
    <location>
        <begin position="38"/>
        <end position="114"/>
    </location>
</feature>
<dbReference type="AlphaFoldDB" id="A0A6A5Y849"/>
<proteinExistence type="predicted"/>